<keyword evidence="3" id="KW-1185">Reference proteome</keyword>
<dbReference type="EMBL" id="PVTE01000015">
    <property type="protein sequence ID" value="PRY35053.1"/>
    <property type="molecule type" value="Genomic_DNA"/>
</dbReference>
<dbReference type="Proteomes" id="UP000238375">
    <property type="component" value="Unassembled WGS sequence"/>
</dbReference>
<comment type="caution">
    <text evidence="2">The sequence shown here is derived from an EMBL/GenBank/DDBJ whole genome shotgun (WGS) entry which is preliminary data.</text>
</comment>
<protein>
    <submittedName>
        <fullName evidence="2">Uncharacterized protein</fullName>
    </submittedName>
</protein>
<dbReference type="RefSeq" id="WP_106139188.1">
    <property type="nucleotide sequence ID" value="NZ_PVTE01000015.1"/>
</dbReference>
<name>A0A2T0SNV6_9BACT</name>
<proteinExistence type="predicted"/>
<gene>
    <name evidence="2" type="ORF">CLV58_115136</name>
</gene>
<sequence>MNQTPGKKLSDMARETNVAKASKFSSSMIPQPPPPKPKEEEKPAMVSEADEEQQPAETIATPEQTPLAVVDSAPQPKAARSKRANNGFTIDELIQAQPPKDEGYPKQVRISAKHHRLLREVSFKKDVTINHVLYNLLDQLYEANQRDNQSNA</sequence>
<feature type="region of interest" description="Disordered" evidence="1">
    <location>
        <begin position="1"/>
        <end position="105"/>
    </location>
</feature>
<dbReference type="OrthoDB" id="964520at2"/>
<dbReference type="AlphaFoldDB" id="A0A2T0SNV6"/>
<evidence type="ECO:0000256" key="1">
    <source>
        <dbReference type="SAM" id="MobiDB-lite"/>
    </source>
</evidence>
<evidence type="ECO:0000313" key="3">
    <source>
        <dbReference type="Proteomes" id="UP000238375"/>
    </source>
</evidence>
<reference evidence="2 3" key="1">
    <citation type="submission" date="2018-03" db="EMBL/GenBank/DDBJ databases">
        <title>Genomic Encyclopedia of Archaeal and Bacterial Type Strains, Phase II (KMG-II): from individual species to whole genera.</title>
        <authorList>
            <person name="Goeker M."/>
        </authorList>
    </citation>
    <scope>NUCLEOTIDE SEQUENCE [LARGE SCALE GENOMIC DNA]</scope>
    <source>
        <strain evidence="2 3">DSM 28354</strain>
    </source>
</reference>
<accession>A0A2T0SNV6</accession>
<organism evidence="2 3">
    <name type="scientific">Spirosoma oryzae</name>
    <dbReference type="NCBI Taxonomy" id="1469603"/>
    <lineage>
        <taxon>Bacteria</taxon>
        <taxon>Pseudomonadati</taxon>
        <taxon>Bacteroidota</taxon>
        <taxon>Cytophagia</taxon>
        <taxon>Cytophagales</taxon>
        <taxon>Cytophagaceae</taxon>
        <taxon>Spirosoma</taxon>
    </lineage>
</organism>
<evidence type="ECO:0000313" key="2">
    <source>
        <dbReference type="EMBL" id="PRY35053.1"/>
    </source>
</evidence>